<protein>
    <submittedName>
        <fullName evidence="2">Uncharacterized protein</fullName>
    </submittedName>
</protein>
<organism evidence="2 3">
    <name type="scientific">Planctopirus hydrillae</name>
    <dbReference type="NCBI Taxonomy" id="1841610"/>
    <lineage>
        <taxon>Bacteria</taxon>
        <taxon>Pseudomonadati</taxon>
        <taxon>Planctomycetota</taxon>
        <taxon>Planctomycetia</taxon>
        <taxon>Planctomycetales</taxon>
        <taxon>Planctomycetaceae</taxon>
        <taxon>Planctopirus</taxon>
    </lineage>
</organism>
<evidence type="ECO:0000313" key="2">
    <source>
        <dbReference type="EMBL" id="ODA31086.1"/>
    </source>
</evidence>
<dbReference type="Proteomes" id="UP000094828">
    <property type="component" value="Unassembled WGS sequence"/>
</dbReference>
<keyword evidence="1" id="KW-1133">Transmembrane helix</keyword>
<keyword evidence="1" id="KW-0812">Transmembrane</keyword>
<dbReference type="AlphaFoldDB" id="A0A1C3ECV8"/>
<keyword evidence="1" id="KW-0472">Membrane</keyword>
<evidence type="ECO:0000313" key="3">
    <source>
        <dbReference type="Proteomes" id="UP000094828"/>
    </source>
</evidence>
<accession>A0A1C3ECV8</accession>
<sequence>MSSFSLEPDIVVIGLLLLPVGASFAAIPIRNPEYWYLPYIVLFPVQLVVATRYGELVRRGGQIGQRAAFLFAHQCFVLFIVATVCLVSILFKGHL</sequence>
<comment type="caution">
    <text evidence="2">The sequence shown here is derived from an EMBL/GenBank/DDBJ whole genome shotgun (WGS) entry which is preliminary data.</text>
</comment>
<proteinExistence type="predicted"/>
<evidence type="ECO:0000256" key="1">
    <source>
        <dbReference type="SAM" id="Phobius"/>
    </source>
</evidence>
<keyword evidence="3" id="KW-1185">Reference proteome</keyword>
<dbReference type="EMBL" id="LYDR01000093">
    <property type="protein sequence ID" value="ODA31086.1"/>
    <property type="molecule type" value="Genomic_DNA"/>
</dbReference>
<feature type="transmembrane region" description="Helical" evidence="1">
    <location>
        <begin position="67"/>
        <end position="91"/>
    </location>
</feature>
<name>A0A1C3ECV8_9PLAN</name>
<gene>
    <name evidence="2" type="ORF">A6X21_23135</name>
</gene>
<feature type="transmembrane region" description="Helical" evidence="1">
    <location>
        <begin position="35"/>
        <end position="55"/>
    </location>
</feature>
<reference evidence="2 3" key="1">
    <citation type="submission" date="2016-05" db="EMBL/GenBank/DDBJ databases">
        <title>Genomic and physiological characterization of Planctopirus sp. isolated from fresh water lake.</title>
        <authorList>
            <person name="Subhash Y."/>
            <person name="Ramana C."/>
        </authorList>
    </citation>
    <scope>NUCLEOTIDE SEQUENCE [LARGE SCALE GENOMIC DNA]</scope>
    <source>
        <strain evidence="2 3">JC280</strain>
    </source>
</reference>